<dbReference type="RefSeq" id="WP_013222316.1">
    <property type="nucleotide sequence ID" value="NC_014318.1"/>
</dbReference>
<dbReference type="GO" id="GO:0008757">
    <property type="term" value="F:S-adenosylmethionine-dependent methyltransferase activity"/>
    <property type="evidence" value="ECO:0007669"/>
    <property type="project" value="InterPro"/>
</dbReference>
<keyword evidence="2 5" id="KW-0808">Transferase</keyword>
<evidence type="ECO:0000313" key="6">
    <source>
        <dbReference type="Proteomes" id="UP000000328"/>
    </source>
</evidence>
<dbReference type="InterPro" id="IPR013216">
    <property type="entry name" value="Methyltransf_11"/>
</dbReference>
<dbReference type="GO" id="GO:0032259">
    <property type="term" value="P:methylation"/>
    <property type="evidence" value="ECO:0007669"/>
    <property type="project" value="UniProtKB-KW"/>
</dbReference>
<dbReference type="EMBL" id="CP002000">
    <property type="protein sequence ID" value="ADJ42201.1"/>
    <property type="molecule type" value="Genomic_DNA"/>
</dbReference>
<dbReference type="Pfam" id="PF08241">
    <property type="entry name" value="Methyltransf_11"/>
    <property type="match status" value="1"/>
</dbReference>
<dbReference type="Proteomes" id="UP000000328">
    <property type="component" value="Chromosome"/>
</dbReference>
<organism evidence="5 6">
    <name type="scientific">Amycolatopsis mediterranei (strain U-32)</name>
    <dbReference type="NCBI Taxonomy" id="749927"/>
    <lineage>
        <taxon>Bacteria</taxon>
        <taxon>Bacillati</taxon>
        <taxon>Actinomycetota</taxon>
        <taxon>Actinomycetes</taxon>
        <taxon>Pseudonocardiales</taxon>
        <taxon>Pseudonocardiaceae</taxon>
        <taxon>Amycolatopsis</taxon>
    </lineage>
</organism>
<dbReference type="eggNOG" id="COG2226">
    <property type="taxonomic scope" value="Bacteria"/>
</dbReference>
<proteinExistence type="predicted"/>
<evidence type="ECO:0000259" key="4">
    <source>
        <dbReference type="Pfam" id="PF08241"/>
    </source>
</evidence>
<dbReference type="CDD" id="cd02440">
    <property type="entry name" value="AdoMet_MTases"/>
    <property type="match status" value="1"/>
</dbReference>
<protein>
    <submittedName>
        <fullName evidence="5">SAM-dependent methyltransferase</fullName>
    </submittedName>
</protein>
<dbReference type="Gene3D" id="3.40.50.150">
    <property type="entry name" value="Vaccinia Virus protein VP39"/>
    <property type="match status" value="1"/>
</dbReference>
<dbReference type="PANTHER" id="PTHR43464">
    <property type="entry name" value="METHYLTRANSFERASE"/>
    <property type="match status" value="1"/>
</dbReference>
<evidence type="ECO:0000313" key="5">
    <source>
        <dbReference type="EMBL" id="ADJ42201.1"/>
    </source>
</evidence>
<dbReference type="OrthoDB" id="21342at2"/>
<evidence type="ECO:0000256" key="3">
    <source>
        <dbReference type="ARBA" id="ARBA00022691"/>
    </source>
</evidence>
<dbReference type="InterPro" id="IPR029063">
    <property type="entry name" value="SAM-dependent_MTases_sf"/>
</dbReference>
<dbReference type="SUPFAM" id="SSF53335">
    <property type="entry name" value="S-adenosyl-L-methionine-dependent methyltransferases"/>
    <property type="match status" value="1"/>
</dbReference>
<dbReference type="GeneID" id="92868179"/>
<dbReference type="HOGENOM" id="CLU_037990_4_1_11"/>
<name>A0A0H3CY12_AMYMU</name>
<dbReference type="PATRIC" id="fig|749927.5.peg.391"/>
<sequence length="195" mass="20931">MSPVTQNVWDAEAATFDEQPDHGLRDPVVRAAWAELLLPLLPPAPAGVVDLGCGTGSLTLLLAEAGHEVCGVDLSERMLDAARAKTAGLQVELRLGDAADPPCPDHSCDVVLVRHVLWAMPDPAAAVGRWVRLLRPGGLLLLVEGRWSTGAGITAAECRELVRAHREEATVRQLTDPALWGAEIEDERYLVVSRS</sequence>
<gene>
    <name evidence="5" type="ordered locus">AMED_0379</name>
</gene>
<dbReference type="KEGG" id="amd:AMED_0379"/>
<evidence type="ECO:0000256" key="2">
    <source>
        <dbReference type="ARBA" id="ARBA00022679"/>
    </source>
</evidence>
<evidence type="ECO:0000256" key="1">
    <source>
        <dbReference type="ARBA" id="ARBA00022603"/>
    </source>
</evidence>
<keyword evidence="3" id="KW-0949">S-adenosyl-L-methionine</keyword>
<reference evidence="5 6" key="1">
    <citation type="journal article" date="2010" name="Cell Res.">
        <title>Complete genome sequence of the rifamycin SV-producing Amycolatopsis mediterranei U32 revealed its genetic characteristics in phylogeny and metabolism.</title>
        <authorList>
            <person name="Zhao W."/>
            <person name="Zhong Y."/>
            <person name="Yuan H."/>
            <person name="Wang J."/>
            <person name="Zheng H."/>
            <person name="Wang Y."/>
            <person name="Cen X."/>
            <person name="Xu F."/>
            <person name="Bai J."/>
            <person name="Han X."/>
            <person name="Lu G."/>
            <person name="Zhu Y."/>
            <person name="Shao Z."/>
            <person name="Yan H."/>
            <person name="Li C."/>
            <person name="Peng N."/>
            <person name="Zhang Z."/>
            <person name="Zhang Y."/>
            <person name="Lin W."/>
            <person name="Fan Y."/>
            <person name="Qin Z."/>
            <person name="Hu Y."/>
            <person name="Zhu B."/>
            <person name="Wang S."/>
            <person name="Ding X."/>
            <person name="Zhao G.P."/>
        </authorList>
    </citation>
    <scope>NUCLEOTIDE SEQUENCE [LARGE SCALE GENOMIC DNA]</scope>
    <source>
        <strain evidence="6">U-32</strain>
    </source>
</reference>
<keyword evidence="1 5" id="KW-0489">Methyltransferase</keyword>
<dbReference type="AlphaFoldDB" id="A0A0H3CY12"/>
<dbReference type="PANTHER" id="PTHR43464:SF19">
    <property type="entry name" value="UBIQUINONE BIOSYNTHESIS O-METHYLTRANSFERASE, MITOCHONDRIAL"/>
    <property type="match status" value="1"/>
</dbReference>
<feature type="domain" description="Methyltransferase type 11" evidence="4">
    <location>
        <begin position="49"/>
        <end position="141"/>
    </location>
</feature>
<accession>A0A0H3CY12</accession>